<evidence type="ECO:0000256" key="1">
    <source>
        <dbReference type="SAM" id="MobiDB-lite"/>
    </source>
</evidence>
<sequence length="242" mass="25838">MCVGRVCRDRRGERITIASGHCCGLRSGMQHCSILAVNDAQPLPAQVGPTLPAGVPQMHPIRSCCAILALAISSTAAAQHAHEHGVADLRIAVDGATVLVEFDSPLANLVGFEHAPRDAAQREALAALAERLHEPQGLLSLPAAARCEPVAIEIEVPGHEDEHGHGHDHDKHDHGHAHDHADEHADAFAAWEFRCESIDALDGVELRLIEAFPTIRTLRVNVAAPGGQSSRRVSAARERVAL</sequence>
<evidence type="ECO:0000313" key="2">
    <source>
        <dbReference type="EMBL" id="AUN93923.1"/>
    </source>
</evidence>
<dbReference type="Pfam" id="PF10986">
    <property type="entry name" value="ZrgA"/>
    <property type="match status" value="1"/>
</dbReference>
<dbReference type="OrthoDB" id="7346546at2"/>
<reference evidence="2 3" key="1">
    <citation type="submission" date="2018-01" db="EMBL/GenBank/DDBJ databases">
        <authorList>
            <person name="Fu G.-Y."/>
        </authorList>
    </citation>
    <scope>NUCLEOTIDE SEQUENCE [LARGE SCALE GENOMIC DNA]</scope>
    <source>
        <strain evidence="2 3">SY39</strain>
    </source>
</reference>
<organism evidence="2 3">
    <name type="scientific">Pseudazoarcus pumilus</name>
    <dbReference type="NCBI Taxonomy" id="2067960"/>
    <lineage>
        <taxon>Bacteria</taxon>
        <taxon>Pseudomonadati</taxon>
        <taxon>Pseudomonadota</taxon>
        <taxon>Betaproteobacteria</taxon>
        <taxon>Rhodocyclales</taxon>
        <taxon>Zoogloeaceae</taxon>
        <taxon>Pseudazoarcus</taxon>
    </lineage>
</organism>
<dbReference type="AlphaFoldDB" id="A0A2I6S3T2"/>
<accession>A0A2I6S3T2</accession>
<dbReference type="KEGG" id="atw:C0099_02560"/>
<name>A0A2I6S3T2_9RHOO</name>
<dbReference type="EMBL" id="CP025682">
    <property type="protein sequence ID" value="AUN93923.1"/>
    <property type="molecule type" value="Genomic_DNA"/>
</dbReference>
<dbReference type="InterPro" id="IPR021253">
    <property type="entry name" value="ZrgA-like"/>
</dbReference>
<keyword evidence="3" id="KW-1185">Reference proteome</keyword>
<evidence type="ECO:0008006" key="4">
    <source>
        <dbReference type="Google" id="ProtNLM"/>
    </source>
</evidence>
<dbReference type="Proteomes" id="UP000242205">
    <property type="component" value="Chromosome"/>
</dbReference>
<evidence type="ECO:0000313" key="3">
    <source>
        <dbReference type="Proteomes" id="UP000242205"/>
    </source>
</evidence>
<gene>
    <name evidence="2" type="ORF">C0099_02560</name>
</gene>
<proteinExistence type="predicted"/>
<feature type="region of interest" description="Disordered" evidence="1">
    <location>
        <begin position="159"/>
        <end position="178"/>
    </location>
</feature>
<protein>
    <recommendedName>
        <fullName evidence="4">DUF2796 domain-containing protein</fullName>
    </recommendedName>
</protein>